<evidence type="ECO:0000256" key="4">
    <source>
        <dbReference type="ARBA" id="ARBA00023152"/>
    </source>
</evidence>
<dbReference type="NCBIfam" id="TIGR00239">
    <property type="entry name" value="2oxo_dh_E1"/>
    <property type="match status" value="1"/>
</dbReference>
<dbReference type="InterPro" id="IPR001017">
    <property type="entry name" value="DH_E1"/>
</dbReference>
<evidence type="ECO:0000313" key="8">
    <source>
        <dbReference type="EMBL" id="WVX83302.1"/>
    </source>
</evidence>
<evidence type="ECO:0000259" key="7">
    <source>
        <dbReference type="SMART" id="SM00861"/>
    </source>
</evidence>
<keyword evidence="3 6" id="KW-0786">Thiamine pyrophosphate</keyword>
<dbReference type="InterPro" id="IPR029061">
    <property type="entry name" value="THDP-binding"/>
</dbReference>
<evidence type="ECO:0000256" key="1">
    <source>
        <dbReference type="ARBA" id="ARBA00001964"/>
    </source>
</evidence>
<dbReference type="PANTHER" id="PTHR23152">
    <property type="entry name" value="2-OXOGLUTARATE DEHYDROGENASE"/>
    <property type="match status" value="1"/>
</dbReference>
<dbReference type="SMART" id="SM00861">
    <property type="entry name" value="Transket_pyr"/>
    <property type="match status" value="1"/>
</dbReference>
<comment type="catalytic activity">
    <reaction evidence="5 6">
        <text>N(6)-[(R)-lipoyl]-L-lysyl-[protein] + 2-oxoglutarate + H(+) = N(6)-[(R)-S(8)-succinyldihydrolipoyl]-L-lysyl-[protein] + CO2</text>
        <dbReference type="Rhea" id="RHEA:12188"/>
        <dbReference type="Rhea" id="RHEA-COMP:10474"/>
        <dbReference type="Rhea" id="RHEA-COMP:20092"/>
        <dbReference type="ChEBI" id="CHEBI:15378"/>
        <dbReference type="ChEBI" id="CHEBI:16526"/>
        <dbReference type="ChEBI" id="CHEBI:16810"/>
        <dbReference type="ChEBI" id="CHEBI:83099"/>
        <dbReference type="ChEBI" id="CHEBI:83120"/>
        <dbReference type="EC" id="1.2.4.2"/>
    </reaction>
</comment>
<dbReference type="Gene3D" id="3.40.50.970">
    <property type="match status" value="1"/>
</dbReference>
<evidence type="ECO:0000256" key="2">
    <source>
        <dbReference type="ARBA" id="ARBA00023002"/>
    </source>
</evidence>
<dbReference type="Pfam" id="PF02779">
    <property type="entry name" value="Transket_pyr"/>
    <property type="match status" value="1"/>
</dbReference>
<dbReference type="Proteomes" id="UP001357223">
    <property type="component" value="Chromosome"/>
</dbReference>
<dbReference type="RefSeq" id="WP_338452187.1">
    <property type="nucleotide sequence ID" value="NZ_CP137640.1"/>
</dbReference>
<dbReference type="InterPro" id="IPR011603">
    <property type="entry name" value="2oxoglutarate_DH_E1"/>
</dbReference>
<name>A0ABZ2CMU4_9BACI</name>
<keyword evidence="9" id="KW-1185">Reference proteome</keyword>
<comment type="cofactor">
    <cofactor evidence="1 6">
        <name>thiamine diphosphate</name>
        <dbReference type="ChEBI" id="CHEBI:58937"/>
    </cofactor>
</comment>
<dbReference type="InterPro" id="IPR005475">
    <property type="entry name" value="Transketolase-like_Pyr-bd"/>
</dbReference>
<dbReference type="Pfam" id="PF00676">
    <property type="entry name" value="E1_dh"/>
    <property type="match status" value="1"/>
</dbReference>
<dbReference type="Pfam" id="PF16078">
    <property type="entry name" value="2-oxogl_dehyd_N"/>
    <property type="match status" value="1"/>
</dbReference>
<feature type="domain" description="Transketolase-like pyrimidine-binding" evidence="7">
    <location>
        <begin position="590"/>
        <end position="786"/>
    </location>
</feature>
<dbReference type="HAMAP" id="MF_01169">
    <property type="entry name" value="SucA_OdhA"/>
    <property type="match status" value="1"/>
</dbReference>
<dbReference type="NCBIfam" id="NF006914">
    <property type="entry name" value="PRK09404.1"/>
    <property type="match status" value="1"/>
</dbReference>
<evidence type="ECO:0000256" key="3">
    <source>
        <dbReference type="ARBA" id="ARBA00023052"/>
    </source>
</evidence>
<dbReference type="InterPro" id="IPR023784">
    <property type="entry name" value="2oxoglutarate_DH_E1_bac"/>
</dbReference>
<dbReference type="Gene3D" id="3.40.50.11610">
    <property type="entry name" value="Multifunctional 2-oxoglutarate metabolism enzyme, C-terminal domain"/>
    <property type="match status" value="1"/>
</dbReference>
<dbReference type="Gene3D" id="3.40.50.12470">
    <property type="match status" value="1"/>
</dbReference>
<dbReference type="PIRSF" id="PIRSF000157">
    <property type="entry name" value="Oxoglu_dh_E1"/>
    <property type="match status" value="1"/>
</dbReference>
<organism evidence="8 9">
    <name type="scientific">Niallia oryzisoli</name>
    <dbReference type="NCBI Taxonomy" id="1737571"/>
    <lineage>
        <taxon>Bacteria</taxon>
        <taxon>Bacillati</taxon>
        <taxon>Bacillota</taxon>
        <taxon>Bacilli</taxon>
        <taxon>Bacillales</taxon>
        <taxon>Bacillaceae</taxon>
        <taxon>Niallia</taxon>
    </lineage>
</organism>
<evidence type="ECO:0000256" key="6">
    <source>
        <dbReference type="HAMAP-Rule" id="MF_01169"/>
    </source>
</evidence>
<comment type="similarity">
    <text evidence="6">Belongs to the alpha-ketoglutarate dehydrogenase family.</text>
</comment>
<dbReference type="EC" id="1.2.4.2" evidence="6"/>
<keyword evidence="4 6" id="KW-0324">Glycolysis</keyword>
<dbReference type="InterPro" id="IPR032106">
    <property type="entry name" value="2-oxogl_dehyd_N"/>
</dbReference>
<dbReference type="InterPro" id="IPR042179">
    <property type="entry name" value="KGD_C_sf"/>
</dbReference>
<comment type="function">
    <text evidence="6">E1 component of the 2-oxoglutarate dehydrogenase (OGDH) complex which catalyzes the decarboxylation of 2-oxoglutarate, the first step in the conversion of 2-oxoglutarate to succinyl-CoA and CO(2).</text>
</comment>
<dbReference type="EMBL" id="CP137640">
    <property type="protein sequence ID" value="WVX83302.1"/>
    <property type="molecule type" value="Genomic_DNA"/>
</dbReference>
<dbReference type="CDD" id="cd02016">
    <property type="entry name" value="TPP_E1_OGDC_like"/>
    <property type="match status" value="1"/>
</dbReference>
<dbReference type="PANTHER" id="PTHR23152:SF4">
    <property type="entry name" value="2-OXOADIPATE DEHYDROGENASE COMPLEX COMPONENT E1"/>
    <property type="match status" value="1"/>
</dbReference>
<dbReference type="InterPro" id="IPR031717">
    <property type="entry name" value="ODO-1/KGD_C"/>
</dbReference>
<evidence type="ECO:0000313" key="9">
    <source>
        <dbReference type="Proteomes" id="UP001357223"/>
    </source>
</evidence>
<dbReference type="NCBIfam" id="NF008907">
    <property type="entry name" value="PRK12270.1"/>
    <property type="match status" value="1"/>
</dbReference>
<gene>
    <name evidence="6" type="primary">odhA</name>
    <name evidence="8" type="ORF">R4Z09_10050</name>
</gene>
<proteinExistence type="inferred from homology"/>
<dbReference type="SUPFAM" id="SSF52518">
    <property type="entry name" value="Thiamin diphosphate-binding fold (THDP-binding)"/>
    <property type="match status" value="2"/>
</dbReference>
<protein>
    <recommendedName>
        <fullName evidence="6">2-oxoglutarate dehydrogenase E1 component</fullName>
        <ecNumber evidence="6">1.2.4.2</ecNumber>
    </recommendedName>
    <alternativeName>
        <fullName evidence="6">Alpha-ketoglutarate dehydrogenase</fullName>
    </alternativeName>
</protein>
<sequence length="945" mass="107618">MEKPNRDVHGFKDLYGQNLGYVLEMYEKYREDPLSVHDEIRAYFQDWEGALFYNVKQEQKQAYSENWFQKIKSAIKLADKTRDYGHLAADIYPLNNHVPERSHIEPARYGLEESDLALIPAEIICQHGPESLQNGYEAFEYLKKVYTSKLAYEFHHVSNFEEKNWLQEKVENASFSTAFHSEKQINLLKRLIEVEEFERFLHRTYVGQKRFSIEGLDSLVPLLDEIIEKTVKAGTHTINIGMAHRGRLNVLAHVLGKPYERIFAEFQHAPNKKLVPSEGSTGINFGWTGDVKYHLGLDRQIKKESTRYIRLNLANNPSHLEFVGAVVEGFTRAAQDRRNEKGYPKENPNSAISIIIHGDAAFPGQGIVAETLNLGNLIGFRTNGTIHIIANNTIGFTTESHDSRSTRYASDLAKGFEIPIVHVNADDPESCLRAAKLAFEYRRKFQKDFLIDIIGYRRYGHNEMDEPMITNPLMYRVIQQHPSVNDIYGGKLLQQGTITENIKKSFEEAVQKKLQKSYENVTAVKPKAEILDPPQTIEKGFGKINTAISMEKLLTFIRELHTWPASFTINQKLGKILQKRRDIFEKEGKIDWSLAETLAFASILTDGIPIRLTGQDSERGTFAQRNLVIHDEKTGHSYSPLHVLSTARSSFAIHNSPLSEGSVLGFEYGYNVFAPETLVLWEAQYGDFANSAQVIFDQFIAAGRAKWGQKSGLVILLPHGYEGQGPEHSSGRIERFLLLAAENNWTIANLTSAAQYFHILRRQASLLNEDVVRPLIIMTPKSLLRNLFVACTSLDLSKGEFQPVIEQPGLGNDAANVERIVFCTGKIAVDLAHQLQFEKDLEWLHIVRIEEIYPFPENEIREIIRRFPNLKELIWVQEEPNNMGAWYFVEPFLRAIGALNNTPVSYIGRRRRSSPAEGDPNVHKKDQARIISQALTKGGETRGRN</sequence>
<accession>A0ABZ2CMU4</accession>
<dbReference type="GO" id="GO:0004591">
    <property type="term" value="F:oxoglutarate dehydrogenase (succinyl-transferring) activity"/>
    <property type="evidence" value="ECO:0007669"/>
    <property type="project" value="UniProtKB-EC"/>
</dbReference>
<reference evidence="8 9" key="1">
    <citation type="submission" date="2023-10" db="EMBL/GenBank/DDBJ databases">
        <title>Niallia locisalis sp.nov. isolated from a salt pond sample.</title>
        <authorList>
            <person name="Li X.-J."/>
            <person name="Dong L."/>
        </authorList>
    </citation>
    <scope>NUCLEOTIDE SEQUENCE [LARGE SCALE GENOMIC DNA]</scope>
    <source>
        <strain evidence="8 9">DSM 29761</strain>
    </source>
</reference>
<evidence type="ECO:0000256" key="5">
    <source>
        <dbReference type="ARBA" id="ARBA00051911"/>
    </source>
</evidence>
<comment type="subunit">
    <text evidence="6">Homodimer. Part of the 2-oxoglutarate dehydrogenase (OGDH) complex composed of E1 (2-oxoglutarate dehydrogenase), E2 (dihydrolipoamide succinyltransferase) and E3 (dihydrolipoamide dehydrogenase); the complex contains multiple copies of the three enzymatic components (E1, E2 and E3).</text>
</comment>
<keyword evidence="2 6" id="KW-0560">Oxidoreductase</keyword>
<dbReference type="Pfam" id="PF16870">
    <property type="entry name" value="OxoGdeHyase_C"/>
    <property type="match status" value="1"/>
</dbReference>